<evidence type="ECO:0000259" key="2">
    <source>
        <dbReference type="PROSITE" id="PS50093"/>
    </source>
</evidence>
<keyword evidence="4" id="KW-1185">Reference proteome</keyword>
<dbReference type="InterPro" id="IPR035986">
    <property type="entry name" value="PKD_dom_sf"/>
</dbReference>
<feature type="chain" id="PRO_5045772690" evidence="1">
    <location>
        <begin position="19"/>
        <end position="633"/>
    </location>
</feature>
<feature type="signal peptide" evidence="1">
    <location>
        <begin position="1"/>
        <end position="18"/>
    </location>
</feature>
<dbReference type="SUPFAM" id="SSF49299">
    <property type="entry name" value="PKD domain"/>
    <property type="match status" value="2"/>
</dbReference>
<dbReference type="Pfam" id="PF13585">
    <property type="entry name" value="CHU_C"/>
    <property type="match status" value="1"/>
</dbReference>
<gene>
    <name evidence="3" type="ORF">ACFSKU_02270</name>
</gene>
<evidence type="ECO:0000313" key="3">
    <source>
        <dbReference type="EMBL" id="MFD2065692.1"/>
    </source>
</evidence>
<keyword evidence="1" id="KW-0732">Signal</keyword>
<dbReference type="InterPro" id="IPR026341">
    <property type="entry name" value="T9SS_type_B"/>
</dbReference>
<sequence length="633" mass="69620">MKNLLVLLFLIVSTSSWAQTLCFKAYDAQNREITTICAGQEVLFQDCGNTIPDENEYYVFDYTSGTPIPTPSSTTQKHTYDTPGTYRVLQIANYGGSRLTDTVSQVFEVKTTPTPVFSAFACANRQVSVHVTDTQYDTYQIDYGNGQSQLISPGQQISYTYATAGPYAITINGTYLGSYCTGSSTLQVEDLAPYLPPVISRLQVQTEDVTNGSISFTIDNLIEGYAYTIERKAATGSVFTKVTTLVSSQPTFTLTNVNTNEAALYRIVAQDRCGSNLSSSNLISTITLEATGGDEQINLTWQSVAGQQERYELYRNGNLLKSFDKAATNFTDMEVSCGEEYCYQLRGLSSNGQVTSVTAEACVMATSTSKPDKAQLFSTFNLNNQIELILQLPQGQTLKNTSFERSISGAPYQLISSGPQPEYTDATLTPQEVCYRARYTNACDNSSDYSNISCPIILEATQADDASVSLEWTSYTGFSDGVSQYSVELLDQNNNIIASYQASGTTYMDRSLPDEPFFQYRIKAISISNTATSYSNIVSVKQPIQLYVPSAFTPNNDGLNDVLEVKGKFFSNYSITIYNRLGNVVHQSTNVAEGWDGTFKGNPVPADVYTYDIKVTTAEDDLKHRTGTITLIR</sequence>
<dbReference type="RefSeq" id="WP_229961937.1">
    <property type="nucleotide sequence ID" value="NZ_JAJJWI010000016.1"/>
</dbReference>
<name>A0ABW4WSQ5_9BACT</name>
<dbReference type="NCBIfam" id="TIGR04131">
    <property type="entry name" value="Bac_Flav_CTERM"/>
    <property type="match status" value="1"/>
</dbReference>
<dbReference type="Gene3D" id="2.60.40.10">
    <property type="entry name" value="Immunoglobulins"/>
    <property type="match status" value="5"/>
</dbReference>
<dbReference type="Proteomes" id="UP001597369">
    <property type="component" value="Unassembled WGS sequence"/>
</dbReference>
<protein>
    <submittedName>
        <fullName evidence="3">T9SS type B sorting domain-containing protein</fullName>
    </submittedName>
</protein>
<dbReference type="InterPro" id="IPR000601">
    <property type="entry name" value="PKD_dom"/>
</dbReference>
<organism evidence="3 4">
    <name type="scientific">Pontibacter silvestris</name>
    <dbReference type="NCBI Taxonomy" id="2305183"/>
    <lineage>
        <taxon>Bacteria</taxon>
        <taxon>Pseudomonadati</taxon>
        <taxon>Bacteroidota</taxon>
        <taxon>Cytophagia</taxon>
        <taxon>Cytophagales</taxon>
        <taxon>Hymenobacteraceae</taxon>
        <taxon>Pontibacter</taxon>
    </lineage>
</organism>
<dbReference type="EMBL" id="JBHUHV010000008">
    <property type="protein sequence ID" value="MFD2065692.1"/>
    <property type="molecule type" value="Genomic_DNA"/>
</dbReference>
<evidence type="ECO:0000256" key="1">
    <source>
        <dbReference type="SAM" id="SignalP"/>
    </source>
</evidence>
<comment type="caution">
    <text evidence="3">The sequence shown here is derived from an EMBL/GenBank/DDBJ whole genome shotgun (WGS) entry which is preliminary data.</text>
</comment>
<evidence type="ECO:0000313" key="4">
    <source>
        <dbReference type="Proteomes" id="UP001597369"/>
    </source>
</evidence>
<accession>A0ABW4WSQ5</accession>
<reference evidence="4" key="1">
    <citation type="journal article" date="2019" name="Int. J. Syst. Evol. Microbiol.">
        <title>The Global Catalogue of Microorganisms (GCM) 10K type strain sequencing project: providing services to taxonomists for standard genome sequencing and annotation.</title>
        <authorList>
            <consortium name="The Broad Institute Genomics Platform"/>
            <consortium name="The Broad Institute Genome Sequencing Center for Infectious Disease"/>
            <person name="Wu L."/>
            <person name="Ma J."/>
        </authorList>
    </citation>
    <scope>NUCLEOTIDE SEQUENCE [LARGE SCALE GENOMIC DNA]</scope>
    <source>
        <strain evidence="4">JCM 16545</strain>
    </source>
</reference>
<proteinExistence type="predicted"/>
<dbReference type="InterPro" id="IPR013783">
    <property type="entry name" value="Ig-like_fold"/>
</dbReference>
<feature type="domain" description="PKD" evidence="2">
    <location>
        <begin position="138"/>
        <end position="174"/>
    </location>
</feature>
<dbReference type="PROSITE" id="PS50093">
    <property type="entry name" value="PKD"/>
    <property type="match status" value="1"/>
</dbReference>